<reference evidence="2" key="1">
    <citation type="submission" date="2019-10" db="EMBL/GenBank/DDBJ databases">
        <title>Streptomyces sp. nov., a novel actinobacterium isolated from alkaline environment.</title>
        <authorList>
            <person name="Golinska P."/>
        </authorList>
    </citation>
    <scope>NUCLEOTIDE SEQUENCE [LARGE SCALE GENOMIC DNA]</scope>
    <source>
        <strain evidence="2">DSM 42108</strain>
    </source>
</reference>
<dbReference type="AlphaFoldDB" id="A0A7W3XYZ6"/>
<accession>A0A7W3XYZ6</accession>
<dbReference type="Proteomes" id="UP000530234">
    <property type="component" value="Unassembled WGS sequence"/>
</dbReference>
<dbReference type="RefSeq" id="WP_182666993.1">
    <property type="nucleotide sequence ID" value="NZ_VKHS01000947.1"/>
</dbReference>
<keyword evidence="2" id="KW-1185">Reference proteome</keyword>
<evidence type="ECO:0000313" key="1">
    <source>
        <dbReference type="EMBL" id="MBB0232463.1"/>
    </source>
</evidence>
<comment type="caution">
    <text evidence="1">The sequence shown here is derived from an EMBL/GenBank/DDBJ whole genome shotgun (WGS) entry which is preliminary data.</text>
</comment>
<dbReference type="Pfam" id="PF20471">
    <property type="entry name" value="DUF6716"/>
    <property type="match status" value="1"/>
</dbReference>
<gene>
    <name evidence="1" type="ORF">FOE67_23970</name>
</gene>
<evidence type="ECO:0000313" key="2">
    <source>
        <dbReference type="Proteomes" id="UP000530234"/>
    </source>
</evidence>
<sequence length="455" mass="48942">MPETPNEPPRTIVLADSDSRWKWGALTARRLIPESEPQGFLLRGRATPSARQLAETGAATDDAPAETTLVDFVHRFGRPADTTGAADPGTVVVLACVGHTIQAALHGLARAARPGAPRPVVVTGYVGVVYEKLAQGLMTRHGADLVLANSPRDTELFREVYRGAGADDTAVVGCPLPFLGGTPYDAGAVERGERPHRVVFAVQPSVPETRAERLYLLRRAAEHARRRPEREVLIKLRSRPGEHTTHIEALPYQRLLPRPADRPANLHLRYGPMAEVLDGTDLLVTVSSTAALEALSRSIPTAVLTDLGIREPLGNHWFLGSGCLTSWDRIDADDLPVPDPGWLVSRGVRPADPDDPTEGWGDARARLTDLLDRARAGDLAPCAPYYTVRTAPGHLPGLLARHGLDPEGAPLPGRAAPAGGPLVRVVRGPARGAARGVYRLAAQRVAPMIRRWGQL</sequence>
<proteinExistence type="predicted"/>
<dbReference type="EMBL" id="VKHS01000947">
    <property type="protein sequence ID" value="MBB0232463.1"/>
    <property type="molecule type" value="Genomic_DNA"/>
</dbReference>
<organism evidence="1 2">
    <name type="scientific">Streptomyces calidiresistens</name>
    <dbReference type="NCBI Taxonomy" id="1485586"/>
    <lineage>
        <taxon>Bacteria</taxon>
        <taxon>Bacillati</taxon>
        <taxon>Actinomycetota</taxon>
        <taxon>Actinomycetes</taxon>
        <taxon>Kitasatosporales</taxon>
        <taxon>Streptomycetaceae</taxon>
        <taxon>Streptomyces</taxon>
    </lineage>
</organism>
<dbReference type="InterPro" id="IPR046561">
    <property type="entry name" value="DUF6716"/>
</dbReference>
<protein>
    <submittedName>
        <fullName evidence="1">Uncharacterized protein</fullName>
    </submittedName>
</protein>
<dbReference type="SUPFAM" id="SSF53756">
    <property type="entry name" value="UDP-Glycosyltransferase/glycogen phosphorylase"/>
    <property type="match status" value="1"/>
</dbReference>
<name>A0A7W3XYZ6_9ACTN</name>